<comment type="caution">
    <text evidence="2">The sequence shown here is derived from an EMBL/GenBank/DDBJ whole genome shotgun (WGS) entry which is preliminary data.</text>
</comment>
<keyword evidence="3" id="KW-1185">Reference proteome</keyword>
<evidence type="ECO:0000313" key="2">
    <source>
        <dbReference type="EMBL" id="EAA19874.1"/>
    </source>
</evidence>
<evidence type="ECO:0000256" key="1">
    <source>
        <dbReference type="SAM" id="Phobius"/>
    </source>
</evidence>
<dbReference type="InterPro" id="IPR006477">
    <property type="entry name" value="Yir_bir_cir"/>
</dbReference>
<reference evidence="2 3" key="1">
    <citation type="journal article" date="2002" name="Nature">
        <title>Genome sequence and comparative analysis of the model rodent malaria parasite Plasmodium yoelii yoelii.</title>
        <authorList>
            <person name="Carlton J.M."/>
            <person name="Angiuoli S.V."/>
            <person name="Suh B.B."/>
            <person name="Kooij T.W."/>
            <person name="Pertea M."/>
            <person name="Silva J.C."/>
            <person name="Ermolaeva M.D."/>
            <person name="Allen J.E."/>
            <person name="Selengut J.D."/>
            <person name="Koo H.L."/>
            <person name="Peterson J.D."/>
            <person name="Pop M."/>
            <person name="Kosack D.S."/>
            <person name="Shumway M.F."/>
            <person name="Bidwell S.L."/>
            <person name="Shallom S.J."/>
            <person name="van Aken S.E."/>
            <person name="Riedmuller S.B."/>
            <person name="Feldblyum T.V."/>
            <person name="Cho J.K."/>
            <person name="Quackenbush J."/>
            <person name="Sedegah M."/>
            <person name="Shoaibi A."/>
            <person name="Cummings L.M."/>
            <person name="Florens L."/>
            <person name="Yates J.R."/>
            <person name="Raine J.D."/>
            <person name="Sinden R.E."/>
            <person name="Harris M.A."/>
            <person name="Cunningham D.A."/>
            <person name="Preiser P.R."/>
            <person name="Bergman L.W."/>
            <person name="Vaidya A.B."/>
            <person name="van Lin L.H."/>
            <person name="Janse C.J."/>
            <person name="Waters A.P."/>
            <person name="Smith H.O."/>
            <person name="White O.R."/>
            <person name="Salzberg S.L."/>
            <person name="Venter J.C."/>
            <person name="Fraser C.M."/>
            <person name="Hoffman S.L."/>
            <person name="Gardner M.J."/>
            <person name="Carucci D.J."/>
        </authorList>
    </citation>
    <scope>NUCLEOTIDE SEQUENCE [LARGE SCALE GENOMIC DNA]</scope>
    <source>
        <strain evidence="2 3">17XNL</strain>
    </source>
</reference>
<feature type="transmembrane region" description="Helical" evidence="1">
    <location>
        <begin position="270"/>
        <end position="288"/>
    </location>
</feature>
<dbReference type="InParanoid" id="Q7R7Z8"/>
<dbReference type="EMBL" id="AABL01002722">
    <property type="protein sequence ID" value="EAA19874.1"/>
    <property type="molecule type" value="Genomic_DNA"/>
</dbReference>
<gene>
    <name evidence="2" type="ORF">PY07426</name>
</gene>
<evidence type="ECO:0000313" key="3">
    <source>
        <dbReference type="Proteomes" id="UP000008553"/>
    </source>
</evidence>
<dbReference type="NCBIfam" id="TIGR01590">
    <property type="entry name" value="yir-bir-cir_Pla"/>
    <property type="match status" value="1"/>
</dbReference>
<keyword evidence="1" id="KW-1133">Transmembrane helix</keyword>
<proteinExistence type="predicted"/>
<dbReference type="Pfam" id="PF06022">
    <property type="entry name" value="Cir_Bir_Yir"/>
    <property type="match status" value="1"/>
</dbReference>
<name>Q7R7Z8_PLAYO</name>
<sequence>MDYRMCGRFDYLIKFFPDELGKIASRDIHSLGNINNYCSNGISRDKNCNTDIDKIKGAFLWLFEQNIINRISSLSTDQPKVFIIYIMIWLSYMLNLKDIKKFKNINEFYEEHIKHNTHYTNNKNCGDDCNSILKDQLGYNNFKEFIEENECLMNIDINDISKFYDAFKLLCEIYDECKGKSPDCAKCSQVANKFVVKYNELNNVFDISESSPYYQVLSTLSTDYDNFKNECSVKCSNSSFPTIEKKKITVNSSEQNSEAIAQSSSIGNKLFIVLSIFAAIPIFLGIVYKVNNKELKNYFHCIYVNFNK</sequence>
<keyword evidence="1" id="KW-0812">Transmembrane</keyword>
<protein>
    <submittedName>
        <fullName evidence="2">Yir1 protein</fullName>
    </submittedName>
</protein>
<organism evidence="2 3">
    <name type="scientific">Plasmodium yoelii yoelii</name>
    <dbReference type="NCBI Taxonomy" id="73239"/>
    <lineage>
        <taxon>Eukaryota</taxon>
        <taxon>Sar</taxon>
        <taxon>Alveolata</taxon>
        <taxon>Apicomplexa</taxon>
        <taxon>Aconoidasida</taxon>
        <taxon>Haemosporida</taxon>
        <taxon>Plasmodiidae</taxon>
        <taxon>Plasmodium</taxon>
        <taxon>Plasmodium (Vinckeia)</taxon>
    </lineage>
</organism>
<dbReference type="AlphaFoldDB" id="Q7R7Z8"/>
<dbReference type="Proteomes" id="UP000008553">
    <property type="component" value="Unassembled WGS sequence"/>
</dbReference>
<dbReference type="PaxDb" id="73239-Q7R7Z8"/>
<keyword evidence="1" id="KW-0472">Membrane</keyword>
<accession>Q7R7Z8</accession>